<dbReference type="Proteomes" id="UP000561326">
    <property type="component" value="Unassembled WGS sequence"/>
</dbReference>
<sequence length="71" mass="8017">MNTLKNSPLFFFLGLVIMLAFTPYKNSTYDGGTQITTYVDTFEYILIVLKGSSIITLILLLVSLVYTKTKK</sequence>
<name>A0A848CZ05_ANEAE</name>
<keyword evidence="1" id="KW-1133">Transmembrane helix</keyword>
<accession>A0A848CZ05</accession>
<gene>
    <name evidence="2" type="ORF">HF838_10665</name>
</gene>
<protein>
    <submittedName>
        <fullName evidence="2">Uncharacterized protein</fullName>
    </submittedName>
</protein>
<keyword evidence="1" id="KW-0812">Transmembrane</keyword>
<dbReference type="RefSeq" id="WP_021623937.1">
    <property type="nucleotide sequence ID" value="NZ_CABKST010000242.1"/>
</dbReference>
<comment type="caution">
    <text evidence="2">The sequence shown here is derived from an EMBL/GenBank/DDBJ whole genome shotgun (WGS) entry which is preliminary data.</text>
</comment>
<organism evidence="2 3">
    <name type="scientific">Aneurinibacillus aneurinilyticus</name>
    <name type="common">Bacillus aneurinolyticus</name>
    <dbReference type="NCBI Taxonomy" id="1391"/>
    <lineage>
        <taxon>Bacteria</taxon>
        <taxon>Bacillati</taxon>
        <taxon>Bacillota</taxon>
        <taxon>Bacilli</taxon>
        <taxon>Bacillales</taxon>
        <taxon>Paenibacillaceae</taxon>
        <taxon>Aneurinibacillus group</taxon>
        <taxon>Aneurinibacillus</taxon>
    </lineage>
</organism>
<proteinExistence type="predicted"/>
<keyword evidence="1" id="KW-0472">Membrane</keyword>
<feature type="transmembrane region" description="Helical" evidence="1">
    <location>
        <begin position="7"/>
        <end position="24"/>
    </location>
</feature>
<dbReference type="AlphaFoldDB" id="A0A848CZ05"/>
<dbReference type="GeneID" id="92841077"/>
<reference evidence="2 3" key="1">
    <citation type="submission" date="2020-04" db="EMBL/GenBank/DDBJ databases">
        <authorList>
            <person name="Hitch T.C.A."/>
            <person name="Wylensek D."/>
            <person name="Clavel T."/>
        </authorList>
    </citation>
    <scope>NUCLEOTIDE SEQUENCE [LARGE SCALE GENOMIC DNA]</scope>
    <source>
        <strain evidence="2 3">WB01_D5_05</strain>
    </source>
</reference>
<evidence type="ECO:0000313" key="2">
    <source>
        <dbReference type="EMBL" id="NME98722.1"/>
    </source>
</evidence>
<evidence type="ECO:0000256" key="1">
    <source>
        <dbReference type="SAM" id="Phobius"/>
    </source>
</evidence>
<evidence type="ECO:0000313" key="3">
    <source>
        <dbReference type="Proteomes" id="UP000561326"/>
    </source>
</evidence>
<feature type="transmembrane region" description="Helical" evidence="1">
    <location>
        <begin position="44"/>
        <end position="66"/>
    </location>
</feature>
<dbReference type="EMBL" id="JABAGO010000017">
    <property type="protein sequence ID" value="NME98722.1"/>
    <property type="molecule type" value="Genomic_DNA"/>
</dbReference>